<dbReference type="RefSeq" id="WP_010746937.1">
    <property type="nucleotide sequence ID" value="NZ_BAAAXM010000064.1"/>
</dbReference>
<dbReference type="Proteomes" id="UP001249240">
    <property type="component" value="Unassembled WGS sequence"/>
</dbReference>
<dbReference type="Pfam" id="PF09719">
    <property type="entry name" value="C_GCAxxG_C_C"/>
    <property type="match status" value="1"/>
</dbReference>
<reference evidence="1" key="1">
    <citation type="submission" date="2023-03" db="EMBL/GenBank/DDBJ databases">
        <authorList>
            <person name="Shen W."/>
            <person name="Cai J."/>
        </authorList>
    </citation>
    <scope>NUCLEOTIDE SEQUENCE</scope>
    <source>
        <strain evidence="1">B646-2</strain>
    </source>
</reference>
<evidence type="ECO:0000313" key="2">
    <source>
        <dbReference type="Proteomes" id="UP001249240"/>
    </source>
</evidence>
<proteinExistence type="predicted"/>
<name>A0AAW8SSL2_9ENTE</name>
<gene>
    <name evidence="1" type="ORF">P7D78_03130</name>
</gene>
<dbReference type="AlphaFoldDB" id="A0AAW8SSL2"/>
<evidence type="ECO:0000313" key="1">
    <source>
        <dbReference type="EMBL" id="MDT2537106.1"/>
    </source>
</evidence>
<organism evidence="1 2">
    <name type="scientific">Enterococcus raffinosus</name>
    <dbReference type="NCBI Taxonomy" id="71452"/>
    <lineage>
        <taxon>Bacteria</taxon>
        <taxon>Bacillati</taxon>
        <taxon>Bacillota</taxon>
        <taxon>Bacilli</taxon>
        <taxon>Lactobacillales</taxon>
        <taxon>Enterococcaceae</taxon>
        <taxon>Enterococcus</taxon>
    </lineage>
</organism>
<accession>A0AAW8SSL2</accession>
<dbReference type="InterPro" id="IPR010181">
    <property type="entry name" value="CGCAxxGCC_motif"/>
</dbReference>
<comment type="caution">
    <text evidence="1">The sequence shown here is derived from an EMBL/GenBank/DDBJ whole genome shotgun (WGS) entry which is preliminary data.</text>
</comment>
<dbReference type="EMBL" id="JARPXM010000002">
    <property type="protein sequence ID" value="MDT2537106.1"/>
    <property type="molecule type" value="Genomic_DNA"/>
</dbReference>
<sequence>MDHEEQAMTYFQAGRNCCQAVVGAYCQEIGLELDRVNELASHYGGGNYQGLCGALAGTYMVANFLKGTPEMIDPAKCKNDAAGKFVVEMTQEFQQTCGSLYCTKLLGKRPCYEYVRTAVKLLEDNLNE</sequence>
<protein>
    <submittedName>
        <fullName evidence="1">C-GCAxxG-C-C family protein</fullName>
    </submittedName>
</protein>